<organism evidence="2 3">
    <name type="scientific">Setaria viridis</name>
    <name type="common">Green bristlegrass</name>
    <name type="synonym">Setaria italica subsp. viridis</name>
    <dbReference type="NCBI Taxonomy" id="4556"/>
    <lineage>
        <taxon>Eukaryota</taxon>
        <taxon>Viridiplantae</taxon>
        <taxon>Streptophyta</taxon>
        <taxon>Embryophyta</taxon>
        <taxon>Tracheophyta</taxon>
        <taxon>Spermatophyta</taxon>
        <taxon>Magnoliopsida</taxon>
        <taxon>Liliopsida</taxon>
        <taxon>Poales</taxon>
        <taxon>Poaceae</taxon>
        <taxon>PACMAD clade</taxon>
        <taxon>Panicoideae</taxon>
        <taxon>Panicodae</taxon>
        <taxon>Paniceae</taxon>
        <taxon>Cenchrinae</taxon>
        <taxon>Setaria</taxon>
    </lineage>
</organism>
<evidence type="ECO:0000313" key="2">
    <source>
        <dbReference type="EMBL" id="TKW40628.1"/>
    </source>
</evidence>
<protein>
    <submittedName>
        <fullName evidence="2">Uncharacterized protein</fullName>
    </submittedName>
</protein>
<sequence>MDGQVPATGDASAKRVGGLGRGATSTSSAGPRGRRGASPERDAEVARRGRAVWGYSFLSRCVSALARVEGCRHRYGVCLGEGSLYSFQPEPGRWREPNTSLFGVQFLTHLLLLDRAAESQMSLSACCVYVSREPLRVQQMVEPPARVLSLSGSGSPCTRAAVFALARDVKPSAVFSLRRSHKFPGDATAATSHNATTKPHRSELGASHHPTPIRTDENLPRSCSFFLNLGSFGRGSPAAFPPASPAKGPSTKQLRGRSPSEPAL</sequence>
<dbReference type="Gramene" id="TKW40628">
    <property type="protein sequence ID" value="TKW40628"/>
    <property type="gene ID" value="SEVIR_1G258000v2"/>
</dbReference>
<evidence type="ECO:0000313" key="3">
    <source>
        <dbReference type="Proteomes" id="UP000298652"/>
    </source>
</evidence>
<keyword evidence="3" id="KW-1185">Reference proteome</keyword>
<dbReference type="Proteomes" id="UP000298652">
    <property type="component" value="Chromosome 1"/>
</dbReference>
<dbReference type="AlphaFoldDB" id="A0A4U6WCY9"/>
<gene>
    <name evidence="2" type="ORF">SEVIR_1G258000v2</name>
</gene>
<feature type="region of interest" description="Disordered" evidence="1">
    <location>
        <begin position="1"/>
        <end position="43"/>
    </location>
</feature>
<name>A0A4U6WCY9_SETVI</name>
<evidence type="ECO:0000256" key="1">
    <source>
        <dbReference type="SAM" id="MobiDB-lite"/>
    </source>
</evidence>
<accession>A0A4U6WCY9</accession>
<feature type="region of interest" description="Disordered" evidence="1">
    <location>
        <begin position="184"/>
        <end position="217"/>
    </location>
</feature>
<proteinExistence type="predicted"/>
<dbReference type="EMBL" id="CM016552">
    <property type="protein sequence ID" value="TKW40628.1"/>
    <property type="molecule type" value="Genomic_DNA"/>
</dbReference>
<reference evidence="2" key="1">
    <citation type="submission" date="2019-03" db="EMBL/GenBank/DDBJ databases">
        <title>WGS assembly of Setaria viridis.</title>
        <authorList>
            <person name="Huang P."/>
            <person name="Jenkins J."/>
            <person name="Grimwood J."/>
            <person name="Barry K."/>
            <person name="Healey A."/>
            <person name="Mamidi S."/>
            <person name="Sreedasyam A."/>
            <person name="Shu S."/>
            <person name="Feldman M."/>
            <person name="Wu J."/>
            <person name="Yu Y."/>
            <person name="Chen C."/>
            <person name="Johnson J."/>
            <person name="Rokhsar D."/>
            <person name="Baxter I."/>
            <person name="Schmutz J."/>
            <person name="Brutnell T."/>
            <person name="Kellogg E."/>
        </authorList>
    </citation>
    <scope>NUCLEOTIDE SEQUENCE [LARGE SCALE GENOMIC DNA]</scope>
</reference>
<feature type="region of interest" description="Disordered" evidence="1">
    <location>
        <begin position="237"/>
        <end position="264"/>
    </location>
</feature>